<dbReference type="InterPro" id="IPR000524">
    <property type="entry name" value="Tscrpt_reg_HTH_GntR"/>
</dbReference>
<evidence type="ECO:0000256" key="1">
    <source>
        <dbReference type="ARBA" id="ARBA00023015"/>
    </source>
</evidence>
<keyword evidence="2" id="KW-0238">DNA-binding</keyword>
<evidence type="ECO:0000259" key="4">
    <source>
        <dbReference type="PROSITE" id="PS50949"/>
    </source>
</evidence>
<dbReference type="SUPFAM" id="SSF46785">
    <property type="entry name" value="Winged helix' DNA-binding domain"/>
    <property type="match status" value="1"/>
</dbReference>
<dbReference type="SMART" id="SM00895">
    <property type="entry name" value="FCD"/>
    <property type="match status" value="1"/>
</dbReference>
<name>A0A1M7P6D0_9HYPH</name>
<dbReference type="Gene3D" id="1.20.120.530">
    <property type="entry name" value="GntR ligand-binding domain-like"/>
    <property type="match status" value="1"/>
</dbReference>
<dbReference type="SMART" id="SM00345">
    <property type="entry name" value="HTH_GNTR"/>
    <property type="match status" value="1"/>
</dbReference>
<organism evidence="5 6">
    <name type="scientific">Roseibium suaedae</name>
    <dbReference type="NCBI Taxonomy" id="735517"/>
    <lineage>
        <taxon>Bacteria</taxon>
        <taxon>Pseudomonadati</taxon>
        <taxon>Pseudomonadota</taxon>
        <taxon>Alphaproteobacteria</taxon>
        <taxon>Hyphomicrobiales</taxon>
        <taxon>Stappiaceae</taxon>
        <taxon>Roseibium</taxon>
    </lineage>
</organism>
<keyword evidence="3" id="KW-0804">Transcription</keyword>
<gene>
    <name evidence="5" type="ORF">SAMN05444272_4142</name>
</gene>
<dbReference type="Proteomes" id="UP000186002">
    <property type="component" value="Unassembled WGS sequence"/>
</dbReference>
<dbReference type="InterPro" id="IPR036390">
    <property type="entry name" value="WH_DNA-bd_sf"/>
</dbReference>
<dbReference type="OrthoDB" id="9028214at2"/>
<dbReference type="InterPro" id="IPR011711">
    <property type="entry name" value="GntR_C"/>
</dbReference>
<dbReference type="SUPFAM" id="SSF48008">
    <property type="entry name" value="GntR ligand-binding domain-like"/>
    <property type="match status" value="1"/>
</dbReference>
<proteinExistence type="predicted"/>
<dbReference type="PANTHER" id="PTHR43537">
    <property type="entry name" value="TRANSCRIPTIONAL REGULATOR, GNTR FAMILY"/>
    <property type="match status" value="1"/>
</dbReference>
<evidence type="ECO:0000313" key="6">
    <source>
        <dbReference type="Proteomes" id="UP000186002"/>
    </source>
</evidence>
<evidence type="ECO:0000313" key="5">
    <source>
        <dbReference type="EMBL" id="SHN12146.1"/>
    </source>
</evidence>
<sequence>MASKGEAETFVARGDDSASNRSEWAYLAIKESIVGGDLAPGMHLVQEDLAVKLGVSRQPIQQAMMLLKNDGLVVGTGSRGLKVAPLDATDTAWRYQIRAALEQVALQAVARRAAASSRFADKLRRNGEALLEHGLKMVEARSPRGAVDADMAFHQFLCRESGNPLIDRTTEAHWVYLRRTMIAVVRVENIGTSIWTEHQEILRAICAGRIEEAVALAMAHLYRSEGLVARSLAAMTAESTPDLGATG</sequence>
<dbReference type="AlphaFoldDB" id="A0A1M7P6D0"/>
<evidence type="ECO:0000256" key="2">
    <source>
        <dbReference type="ARBA" id="ARBA00023125"/>
    </source>
</evidence>
<dbReference type="InterPro" id="IPR008920">
    <property type="entry name" value="TF_FadR/GntR_C"/>
</dbReference>
<dbReference type="InterPro" id="IPR036388">
    <property type="entry name" value="WH-like_DNA-bd_sf"/>
</dbReference>
<dbReference type="Gene3D" id="1.10.10.10">
    <property type="entry name" value="Winged helix-like DNA-binding domain superfamily/Winged helix DNA-binding domain"/>
    <property type="match status" value="1"/>
</dbReference>
<dbReference type="RefSeq" id="WP_073015279.1">
    <property type="nucleotide sequence ID" value="NZ_FRBW01000006.1"/>
</dbReference>
<dbReference type="PANTHER" id="PTHR43537:SF45">
    <property type="entry name" value="GNTR FAMILY REGULATORY PROTEIN"/>
    <property type="match status" value="1"/>
</dbReference>
<dbReference type="GO" id="GO:0003677">
    <property type="term" value="F:DNA binding"/>
    <property type="evidence" value="ECO:0007669"/>
    <property type="project" value="UniProtKB-KW"/>
</dbReference>
<accession>A0A1M7P6D0</accession>
<dbReference type="GO" id="GO:0003700">
    <property type="term" value="F:DNA-binding transcription factor activity"/>
    <property type="evidence" value="ECO:0007669"/>
    <property type="project" value="InterPro"/>
</dbReference>
<reference evidence="5 6" key="1">
    <citation type="submission" date="2016-11" db="EMBL/GenBank/DDBJ databases">
        <authorList>
            <person name="Jaros S."/>
            <person name="Januszkiewicz K."/>
            <person name="Wedrychowicz H."/>
        </authorList>
    </citation>
    <scope>NUCLEOTIDE SEQUENCE [LARGE SCALE GENOMIC DNA]</scope>
    <source>
        <strain evidence="5 6">DSM 22153</strain>
    </source>
</reference>
<evidence type="ECO:0000256" key="3">
    <source>
        <dbReference type="ARBA" id="ARBA00023163"/>
    </source>
</evidence>
<keyword evidence="1" id="KW-0805">Transcription regulation</keyword>
<dbReference type="EMBL" id="FRBW01000006">
    <property type="protein sequence ID" value="SHN12146.1"/>
    <property type="molecule type" value="Genomic_DNA"/>
</dbReference>
<dbReference type="Pfam" id="PF00392">
    <property type="entry name" value="GntR"/>
    <property type="match status" value="1"/>
</dbReference>
<dbReference type="Pfam" id="PF07729">
    <property type="entry name" value="FCD"/>
    <property type="match status" value="1"/>
</dbReference>
<dbReference type="STRING" id="735517.SAMN05444272_4142"/>
<dbReference type="PROSITE" id="PS50949">
    <property type="entry name" value="HTH_GNTR"/>
    <property type="match status" value="1"/>
</dbReference>
<keyword evidence="6" id="KW-1185">Reference proteome</keyword>
<feature type="domain" description="HTH gntR-type" evidence="4">
    <location>
        <begin position="19"/>
        <end position="86"/>
    </location>
</feature>
<protein>
    <submittedName>
        <fullName evidence="5">Transcriptional regulator, GntR family</fullName>
    </submittedName>
</protein>